<dbReference type="AlphaFoldDB" id="A0A183B7Z6"/>
<dbReference type="CDD" id="cd03209">
    <property type="entry name" value="GST_C_Mu"/>
    <property type="match status" value="1"/>
</dbReference>
<dbReference type="GO" id="GO:0006749">
    <property type="term" value="P:glutathione metabolic process"/>
    <property type="evidence" value="ECO:0007669"/>
    <property type="project" value="TreeGrafter"/>
</dbReference>
<dbReference type="PANTHER" id="PTHR11571:SF222">
    <property type="entry name" value="GLUTATHIONE TRANSFERASE"/>
    <property type="match status" value="1"/>
</dbReference>
<reference evidence="12" key="1">
    <citation type="submission" date="2016-06" db="UniProtKB">
        <authorList>
            <consortium name="WormBaseParasite"/>
        </authorList>
    </citation>
    <scope>IDENTIFICATION</scope>
</reference>
<dbReference type="CDD" id="cd03075">
    <property type="entry name" value="GST_N_Mu"/>
    <property type="match status" value="1"/>
</dbReference>
<comment type="function">
    <text evidence="2">Conjugation of reduced glutathione to a wide number of exogenous and endogenous hydrophobic electrophiles.</text>
</comment>
<sequence>MVAKLGYWKIRGLAQPIRLLLEFVGEPYEEVLYDEGDKEKWHSEKFNLGLELPNLPYYIDDHVKLTQSLTILRYIAEKHGLSTVGVTPEERARISMIEGAVIDLRFGLGRIAYSPQFEQLKVDYLKNLPSILQMWSKFLGERKYLMGDSVTHLDFLLYEALDVHKHLEMHCLDQFTNLVQFMHHIEELPKIKAYMGSSRFIKWPLHMWFAPFGGGHAPPS</sequence>
<dbReference type="Gene3D" id="1.20.1050.130">
    <property type="match status" value="1"/>
</dbReference>
<evidence type="ECO:0000313" key="10">
    <source>
        <dbReference type="EMBL" id="VDP92603.1"/>
    </source>
</evidence>
<dbReference type="PANTHER" id="PTHR11571">
    <property type="entry name" value="GLUTATHIONE S-TRANSFERASE"/>
    <property type="match status" value="1"/>
</dbReference>
<reference evidence="10 11" key="2">
    <citation type="submission" date="2018-11" db="EMBL/GenBank/DDBJ databases">
        <authorList>
            <consortium name="Pathogen Informatics"/>
        </authorList>
    </citation>
    <scope>NUCLEOTIDE SEQUENCE [LARGE SCALE GENOMIC DNA]</scope>
    <source>
        <strain evidence="10 11">Egypt</strain>
    </source>
</reference>
<evidence type="ECO:0000256" key="2">
    <source>
        <dbReference type="ARBA" id="ARBA00003701"/>
    </source>
</evidence>
<dbReference type="PROSITE" id="PS50404">
    <property type="entry name" value="GST_NTER"/>
    <property type="match status" value="1"/>
</dbReference>
<comment type="catalytic activity">
    <reaction evidence="7">
        <text>RX + glutathione = an S-substituted glutathione + a halide anion + H(+)</text>
        <dbReference type="Rhea" id="RHEA:16437"/>
        <dbReference type="ChEBI" id="CHEBI:15378"/>
        <dbReference type="ChEBI" id="CHEBI:16042"/>
        <dbReference type="ChEBI" id="CHEBI:17792"/>
        <dbReference type="ChEBI" id="CHEBI:57925"/>
        <dbReference type="ChEBI" id="CHEBI:90779"/>
        <dbReference type="EC" id="2.5.1.18"/>
    </reaction>
</comment>
<dbReference type="PROSITE" id="PS50405">
    <property type="entry name" value="GST_CTER"/>
    <property type="match status" value="1"/>
</dbReference>
<evidence type="ECO:0000256" key="5">
    <source>
        <dbReference type="ARBA" id="ARBA00012452"/>
    </source>
</evidence>
<dbReference type="FunFam" id="1.20.1050.10:FF:000003">
    <property type="entry name" value="Glutathione S-transferase 2"/>
    <property type="match status" value="1"/>
</dbReference>
<dbReference type="Pfam" id="PF14497">
    <property type="entry name" value="GST_C_3"/>
    <property type="match status" value="1"/>
</dbReference>
<evidence type="ECO:0000259" key="8">
    <source>
        <dbReference type="PROSITE" id="PS50404"/>
    </source>
</evidence>
<evidence type="ECO:0000256" key="3">
    <source>
        <dbReference type="ARBA" id="ARBA00005861"/>
    </source>
</evidence>
<dbReference type="WBParaSite" id="ECPE_0001537101-mRNA-1">
    <property type="protein sequence ID" value="ECPE_0001537101-mRNA-1"/>
    <property type="gene ID" value="ECPE_0001537101"/>
</dbReference>
<feature type="domain" description="GST C-terminal" evidence="9">
    <location>
        <begin position="87"/>
        <end position="205"/>
    </location>
</feature>
<dbReference type="InterPro" id="IPR050213">
    <property type="entry name" value="GST_superfamily"/>
</dbReference>
<name>A0A183B7Z6_9TREM</name>
<dbReference type="InterPro" id="IPR036282">
    <property type="entry name" value="Glutathione-S-Trfase_C_sf"/>
</dbReference>
<evidence type="ECO:0000313" key="12">
    <source>
        <dbReference type="WBParaSite" id="ECPE_0001537101-mRNA-1"/>
    </source>
</evidence>
<comment type="similarity">
    <text evidence="3">Belongs to the GST superfamily. Mu family.</text>
</comment>
<dbReference type="GO" id="GO:0004364">
    <property type="term" value="F:glutathione transferase activity"/>
    <property type="evidence" value="ECO:0007669"/>
    <property type="project" value="UniProtKB-EC"/>
</dbReference>
<keyword evidence="6" id="KW-0808">Transferase</keyword>
<evidence type="ECO:0000313" key="11">
    <source>
        <dbReference type="Proteomes" id="UP000272942"/>
    </source>
</evidence>
<feature type="domain" description="GST N-terminal" evidence="8">
    <location>
        <begin position="1"/>
        <end position="83"/>
    </location>
</feature>
<gene>
    <name evidence="10" type="ORF">ECPE_LOCUS15331</name>
</gene>
<evidence type="ECO:0000256" key="4">
    <source>
        <dbReference type="ARBA" id="ARBA00011738"/>
    </source>
</evidence>
<dbReference type="InterPro" id="IPR036249">
    <property type="entry name" value="Thioredoxin-like_sf"/>
</dbReference>
<protein>
    <recommendedName>
        <fullName evidence="5">glutathione transferase</fullName>
        <ecNumber evidence="5">2.5.1.18</ecNumber>
    </recommendedName>
</protein>
<evidence type="ECO:0000256" key="6">
    <source>
        <dbReference type="ARBA" id="ARBA00022679"/>
    </source>
</evidence>
<dbReference type="EC" id="2.5.1.18" evidence="5"/>
<dbReference type="OrthoDB" id="4951845at2759"/>
<dbReference type="SUPFAM" id="SSF47616">
    <property type="entry name" value="GST C-terminal domain-like"/>
    <property type="match status" value="1"/>
</dbReference>
<organism evidence="12">
    <name type="scientific">Echinostoma caproni</name>
    <dbReference type="NCBI Taxonomy" id="27848"/>
    <lineage>
        <taxon>Eukaryota</taxon>
        <taxon>Metazoa</taxon>
        <taxon>Spiralia</taxon>
        <taxon>Lophotrochozoa</taxon>
        <taxon>Platyhelminthes</taxon>
        <taxon>Trematoda</taxon>
        <taxon>Digenea</taxon>
        <taxon>Plagiorchiida</taxon>
        <taxon>Echinostomata</taxon>
        <taxon>Echinostomatoidea</taxon>
        <taxon>Echinostomatidae</taxon>
        <taxon>Echinostoma</taxon>
    </lineage>
</organism>
<evidence type="ECO:0000256" key="7">
    <source>
        <dbReference type="ARBA" id="ARBA00047960"/>
    </source>
</evidence>
<accession>A0A183B7Z6</accession>
<dbReference type="SUPFAM" id="SSF52833">
    <property type="entry name" value="Thioredoxin-like"/>
    <property type="match status" value="1"/>
</dbReference>
<evidence type="ECO:0000259" key="9">
    <source>
        <dbReference type="PROSITE" id="PS50405"/>
    </source>
</evidence>
<dbReference type="Pfam" id="PF02798">
    <property type="entry name" value="GST_N"/>
    <property type="match status" value="1"/>
</dbReference>
<dbReference type="EMBL" id="UZAN01060229">
    <property type="protein sequence ID" value="VDP92603.1"/>
    <property type="molecule type" value="Genomic_DNA"/>
</dbReference>
<dbReference type="SFLD" id="SFLDG01205">
    <property type="entry name" value="AMPS.1"/>
    <property type="match status" value="1"/>
</dbReference>
<dbReference type="InterPro" id="IPR040079">
    <property type="entry name" value="Glutathione_S-Trfase"/>
</dbReference>
<comment type="subunit">
    <text evidence="4">Homodimer.</text>
</comment>
<dbReference type="InterPro" id="IPR010987">
    <property type="entry name" value="Glutathione-S-Trfase_C-like"/>
</dbReference>
<dbReference type="SFLD" id="SFLDG00363">
    <property type="entry name" value="AMPS_(cytGST):_Alpha-__Mu-__Pi"/>
    <property type="match status" value="1"/>
</dbReference>
<comment type="function">
    <text evidence="1">GST isoenzymes appear to play a central role in the parasite detoxification system. Other functions are also suspected including a role in increasing the solubility of haematin in the parasite gut.</text>
</comment>
<dbReference type="InterPro" id="IPR004046">
    <property type="entry name" value="GST_C"/>
</dbReference>
<dbReference type="Proteomes" id="UP000272942">
    <property type="component" value="Unassembled WGS sequence"/>
</dbReference>
<proteinExistence type="inferred from homology"/>
<dbReference type="InterPro" id="IPR004045">
    <property type="entry name" value="Glutathione_S-Trfase_N"/>
</dbReference>
<keyword evidence="11" id="KW-1185">Reference proteome</keyword>
<evidence type="ECO:0000256" key="1">
    <source>
        <dbReference type="ARBA" id="ARBA00002446"/>
    </source>
</evidence>
<dbReference type="SFLD" id="SFLDS00019">
    <property type="entry name" value="Glutathione_Transferase_(cytos"/>
    <property type="match status" value="1"/>
</dbReference>